<evidence type="ECO:0000256" key="1">
    <source>
        <dbReference type="ARBA" id="ARBA00004141"/>
    </source>
</evidence>
<gene>
    <name evidence="6" type="ORF">ETD86_06890</name>
</gene>
<evidence type="ECO:0000313" key="6">
    <source>
        <dbReference type="EMBL" id="TMR23722.1"/>
    </source>
</evidence>
<sequence length="80" mass="8853">LLMALIFSVIGSFQLFNEPALLQRLAPNVIDSAYTPNLYTYSLAFVSQDVNYAAAVSFLLGLVIVVVSYTVQLAVARRRR</sequence>
<dbReference type="EMBL" id="VCKY01000016">
    <property type="protein sequence ID" value="TMR23722.1"/>
    <property type="molecule type" value="Genomic_DNA"/>
</dbReference>
<dbReference type="Gene3D" id="1.10.3720.10">
    <property type="entry name" value="MetI-like"/>
    <property type="match status" value="1"/>
</dbReference>
<name>A0A5S4FSX4_9ACTN</name>
<evidence type="ECO:0000256" key="3">
    <source>
        <dbReference type="ARBA" id="ARBA00022989"/>
    </source>
</evidence>
<comment type="subcellular location">
    <subcellularLocation>
        <location evidence="1">Membrane</location>
        <topology evidence="1">Multi-pass membrane protein</topology>
    </subcellularLocation>
</comment>
<feature type="transmembrane region" description="Helical" evidence="5">
    <location>
        <begin position="52"/>
        <end position="75"/>
    </location>
</feature>
<evidence type="ECO:0000313" key="7">
    <source>
        <dbReference type="Proteomes" id="UP000309128"/>
    </source>
</evidence>
<evidence type="ECO:0000256" key="2">
    <source>
        <dbReference type="ARBA" id="ARBA00022692"/>
    </source>
</evidence>
<organism evidence="6 7">
    <name type="scientific">Nonomuraea turkmeniaca</name>
    <dbReference type="NCBI Taxonomy" id="103838"/>
    <lineage>
        <taxon>Bacteria</taxon>
        <taxon>Bacillati</taxon>
        <taxon>Actinomycetota</taxon>
        <taxon>Actinomycetes</taxon>
        <taxon>Streptosporangiales</taxon>
        <taxon>Streptosporangiaceae</taxon>
        <taxon>Nonomuraea</taxon>
    </lineage>
</organism>
<keyword evidence="7" id="KW-1185">Reference proteome</keyword>
<keyword evidence="2 5" id="KW-0812">Transmembrane</keyword>
<evidence type="ECO:0000256" key="5">
    <source>
        <dbReference type="SAM" id="Phobius"/>
    </source>
</evidence>
<accession>A0A5S4FSX4</accession>
<comment type="caution">
    <text evidence="6">The sequence shown here is derived from an EMBL/GenBank/DDBJ whole genome shotgun (WGS) entry which is preliminary data.</text>
</comment>
<dbReference type="GO" id="GO:0016020">
    <property type="term" value="C:membrane"/>
    <property type="evidence" value="ECO:0007669"/>
    <property type="project" value="UniProtKB-SubCell"/>
</dbReference>
<keyword evidence="3 5" id="KW-1133">Transmembrane helix</keyword>
<protein>
    <submittedName>
        <fullName evidence="6">Sugar ABC transporter permease</fullName>
    </submittedName>
</protein>
<evidence type="ECO:0000256" key="4">
    <source>
        <dbReference type="ARBA" id="ARBA00023136"/>
    </source>
</evidence>
<keyword evidence="4 5" id="KW-0472">Membrane</keyword>
<feature type="non-terminal residue" evidence="6">
    <location>
        <position position="1"/>
    </location>
</feature>
<proteinExistence type="predicted"/>
<dbReference type="InterPro" id="IPR035906">
    <property type="entry name" value="MetI-like_sf"/>
</dbReference>
<reference evidence="6 7" key="1">
    <citation type="submission" date="2019-05" db="EMBL/GenBank/DDBJ databases">
        <title>Draft genome sequence of Nonomuraea turkmeniaca DSM 43926.</title>
        <authorList>
            <person name="Saricaoglu S."/>
            <person name="Isik K."/>
        </authorList>
    </citation>
    <scope>NUCLEOTIDE SEQUENCE [LARGE SCALE GENOMIC DNA]</scope>
    <source>
        <strain evidence="6 7">DSM 43926</strain>
    </source>
</reference>
<dbReference type="Proteomes" id="UP000309128">
    <property type="component" value="Unassembled WGS sequence"/>
</dbReference>
<dbReference type="SUPFAM" id="SSF161098">
    <property type="entry name" value="MetI-like"/>
    <property type="match status" value="1"/>
</dbReference>
<dbReference type="AlphaFoldDB" id="A0A5S4FSX4"/>